<evidence type="ECO:0000256" key="5">
    <source>
        <dbReference type="ARBA" id="ARBA00023136"/>
    </source>
</evidence>
<evidence type="ECO:0000313" key="8">
    <source>
        <dbReference type="Proteomes" id="UP001198034"/>
    </source>
</evidence>
<feature type="transmembrane region" description="Helical" evidence="6">
    <location>
        <begin position="155"/>
        <end position="172"/>
    </location>
</feature>
<evidence type="ECO:0000313" key="7">
    <source>
        <dbReference type="EMBL" id="MCB5195591.1"/>
    </source>
</evidence>
<feature type="transmembrane region" description="Helical" evidence="6">
    <location>
        <begin position="333"/>
        <end position="358"/>
    </location>
</feature>
<dbReference type="InterPro" id="IPR002797">
    <property type="entry name" value="Polysacc_synth"/>
</dbReference>
<keyword evidence="5 6" id="KW-0472">Membrane</keyword>
<evidence type="ECO:0000256" key="4">
    <source>
        <dbReference type="ARBA" id="ARBA00022989"/>
    </source>
</evidence>
<reference evidence="7 8" key="1">
    <citation type="submission" date="2021-10" db="EMBL/GenBank/DDBJ databases">
        <authorList>
            <person name="Chen M."/>
        </authorList>
    </citation>
    <scope>NUCLEOTIDE SEQUENCE [LARGE SCALE GENOMIC DNA]</scope>
    <source>
        <strain evidence="7 8">H3-26</strain>
    </source>
</reference>
<sequence>MLSSIKNKMNSASIKSMLWLVSEKIIRMFSGVIVGLWIARYLGPSQYGMYTFALAWVSLFNAIAWFGVGENVIRNLVREEGSEGELMGAAFAIRLFGSILAGVLAIAGILITHGNDLLLVKLVIFMSLAIPFAEMPAGIFLFFQSKLDVAKPVMAQNIIRILAAIFRIILVIGAFELIWFGFAILIESALICASLFLLYKIYGGKISTWRYRLSSIVLMLRQGAPIALASLVGSLSARTDQLMLGWFTNFSQVGMYSAALRFSEIWWSFAPIIMNSLSPKYIFNIENEAVLKQNISNIMAYLFLLSFIPVVGVLVLGQYAIPFLLGEQYADALPILYVHVFMAILIFFDAPTGQYLLAQQRQKQMIWKSFFLLLVNFMLNYLFIPLWGALGAAIATLCSYVLMQVVLYRMLPIFKDLADMQNQAFVVMLRIIRGKSIVWG</sequence>
<proteinExistence type="predicted"/>
<feature type="transmembrane region" description="Helical" evidence="6">
    <location>
        <begin position="25"/>
        <end position="43"/>
    </location>
</feature>
<keyword evidence="2" id="KW-1003">Cell membrane</keyword>
<comment type="subcellular location">
    <subcellularLocation>
        <location evidence="1">Cell membrane</location>
        <topology evidence="1">Multi-pass membrane protein</topology>
    </subcellularLocation>
</comment>
<feature type="transmembrane region" description="Helical" evidence="6">
    <location>
        <begin position="365"/>
        <end position="384"/>
    </location>
</feature>
<dbReference type="CDD" id="cd13128">
    <property type="entry name" value="MATE_Wzx_like"/>
    <property type="match status" value="1"/>
</dbReference>
<evidence type="ECO:0000256" key="1">
    <source>
        <dbReference type="ARBA" id="ARBA00004651"/>
    </source>
</evidence>
<accession>A0ABS8BJ80</accession>
<keyword evidence="3 6" id="KW-0812">Transmembrane</keyword>
<dbReference type="PANTHER" id="PTHR30250">
    <property type="entry name" value="PST FAMILY PREDICTED COLANIC ACID TRANSPORTER"/>
    <property type="match status" value="1"/>
</dbReference>
<dbReference type="Pfam" id="PF01943">
    <property type="entry name" value="Polysacc_synt"/>
    <property type="match status" value="1"/>
</dbReference>
<comment type="caution">
    <text evidence="7">The sequence shown here is derived from an EMBL/GenBank/DDBJ whole genome shotgun (WGS) entry which is preliminary data.</text>
</comment>
<evidence type="ECO:0000256" key="3">
    <source>
        <dbReference type="ARBA" id="ARBA00022692"/>
    </source>
</evidence>
<organism evidence="7 8">
    <name type="scientific">Deefgea salmonis</name>
    <dbReference type="NCBI Taxonomy" id="2875502"/>
    <lineage>
        <taxon>Bacteria</taxon>
        <taxon>Pseudomonadati</taxon>
        <taxon>Pseudomonadota</taxon>
        <taxon>Betaproteobacteria</taxon>
        <taxon>Neisseriales</taxon>
        <taxon>Chitinibacteraceae</taxon>
        <taxon>Deefgea</taxon>
    </lineage>
</organism>
<name>A0ABS8BJ80_9NEIS</name>
<dbReference type="InterPro" id="IPR050833">
    <property type="entry name" value="Poly_Biosynth_Transport"/>
</dbReference>
<keyword evidence="4 6" id="KW-1133">Transmembrane helix</keyword>
<gene>
    <name evidence="7" type="ORF">LG219_04705</name>
</gene>
<dbReference type="RefSeq" id="WP_226763384.1">
    <property type="nucleotide sequence ID" value="NZ_JAJAWG010000002.1"/>
</dbReference>
<feature type="transmembrane region" description="Helical" evidence="6">
    <location>
        <begin position="390"/>
        <end position="411"/>
    </location>
</feature>
<dbReference type="EMBL" id="JAJAWG010000002">
    <property type="protein sequence ID" value="MCB5195591.1"/>
    <property type="molecule type" value="Genomic_DNA"/>
</dbReference>
<keyword evidence="8" id="KW-1185">Reference proteome</keyword>
<dbReference type="Proteomes" id="UP001198034">
    <property type="component" value="Unassembled WGS sequence"/>
</dbReference>
<protein>
    <submittedName>
        <fullName evidence="7">Flippase</fullName>
    </submittedName>
</protein>
<feature type="transmembrane region" description="Helical" evidence="6">
    <location>
        <begin position="117"/>
        <end position="143"/>
    </location>
</feature>
<feature type="transmembrane region" description="Helical" evidence="6">
    <location>
        <begin position="298"/>
        <end position="321"/>
    </location>
</feature>
<feature type="transmembrane region" description="Helical" evidence="6">
    <location>
        <begin position="178"/>
        <end position="199"/>
    </location>
</feature>
<evidence type="ECO:0000256" key="2">
    <source>
        <dbReference type="ARBA" id="ARBA00022475"/>
    </source>
</evidence>
<evidence type="ECO:0000256" key="6">
    <source>
        <dbReference type="SAM" id="Phobius"/>
    </source>
</evidence>
<dbReference type="PANTHER" id="PTHR30250:SF11">
    <property type="entry name" value="O-ANTIGEN TRANSPORTER-RELATED"/>
    <property type="match status" value="1"/>
</dbReference>
<feature type="transmembrane region" description="Helical" evidence="6">
    <location>
        <begin position="89"/>
        <end position="111"/>
    </location>
</feature>
<feature type="transmembrane region" description="Helical" evidence="6">
    <location>
        <begin position="49"/>
        <end position="68"/>
    </location>
</feature>